<evidence type="ECO:0000256" key="12">
    <source>
        <dbReference type="ARBA" id="ARBA00023139"/>
    </source>
</evidence>
<dbReference type="GO" id="GO:0009279">
    <property type="term" value="C:cell outer membrane"/>
    <property type="evidence" value="ECO:0007669"/>
    <property type="project" value="UniProtKB-SubCell"/>
</dbReference>
<dbReference type="PANTHER" id="PTHR33619">
    <property type="entry name" value="POLYSACCHARIDE EXPORT PROTEIN GFCE-RELATED"/>
    <property type="match status" value="1"/>
</dbReference>
<dbReference type="InterPro" id="IPR003715">
    <property type="entry name" value="Poly_export_N"/>
</dbReference>
<evidence type="ECO:0000256" key="4">
    <source>
        <dbReference type="ARBA" id="ARBA00022452"/>
    </source>
</evidence>
<evidence type="ECO:0000256" key="7">
    <source>
        <dbReference type="ARBA" id="ARBA00022729"/>
    </source>
</evidence>
<dbReference type="Gene3D" id="3.30.1950.10">
    <property type="entry name" value="wza like domain"/>
    <property type="match status" value="1"/>
</dbReference>
<dbReference type="GO" id="GO:0015288">
    <property type="term" value="F:porin activity"/>
    <property type="evidence" value="ECO:0007669"/>
    <property type="project" value="UniProtKB-KW"/>
</dbReference>
<dbReference type="Pfam" id="PF22461">
    <property type="entry name" value="SLBB_2"/>
    <property type="match status" value="1"/>
</dbReference>
<sequence>MKWLLAFLASLLFVVPVLAEDYQIGRGDSLEIAVWGVPEMSRAVVVRPDGKITLPAIGDVKADQVSPEELSKILTEKMAEYIKQPIVTVSVSGIQNSRVYLTGGGKSQVFNLSKKTTLMKMMSELGDFAETDLRRAYVSRDGKKIDTDFYALYYEGDMSQDVELKAEDIVFIPSNKRNLVYVLGAVGTPQQLQHYEGMTILDAILAAGNFTEFAKESSVFVIDKNKKKKKIDLKKVKQGKDLTGNVQLNPGDYVIVEESLF</sequence>
<evidence type="ECO:0000256" key="2">
    <source>
        <dbReference type="ARBA" id="ARBA00009450"/>
    </source>
</evidence>
<gene>
    <name evidence="18" type="ORF">SAMN02745165_02692</name>
</gene>
<dbReference type="GO" id="GO:0046930">
    <property type="term" value="C:pore complex"/>
    <property type="evidence" value="ECO:0007669"/>
    <property type="project" value="UniProtKB-KW"/>
</dbReference>
<dbReference type="InterPro" id="IPR054765">
    <property type="entry name" value="SLBB_dom"/>
</dbReference>
<dbReference type="RefSeq" id="WP_072909255.1">
    <property type="nucleotide sequence ID" value="NZ_FQZT01000010.1"/>
</dbReference>
<keyword evidence="9" id="KW-0406">Ion transport</keyword>
<feature type="signal peptide" evidence="15">
    <location>
        <begin position="1"/>
        <end position="19"/>
    </location>
</feature>
<evidence type="ECO:0000313" key="19">
    <source>
        <dbReference type="Proteomes" id="UP000184171"/>
    </source>
</evidence>
<name>A0A1M6KF44_MALRU</name>
<comment type="similarity">
    <text evidence="2">Belongs to the BexD/CtrA/VexA family.</text>
</comment>
<keyword evidence="4" id="KW-1134">Transmembrane beta strand</keyword>
<feature type="chain" id="PRO_5012048110" evidence="15">
    <location>
        <begin position="20"/>
        <end position="261"/>
    </location>
</feature>
<keyword evidence="7 15" id="KW-0732">Signal</keyword>
<keyword evidence="8" id="KW-0625">Polysaccharide transport</keyword>
<feature type="domain" description="Polysaccharide export protein N-terminal" evidence="16">
    <location>
        <begin position="20"/>
        <end position="91"/>
    </location>
</feature>
<comment type="subcellular location">
    <subcellularLocation>
        <location evidence="1">Cell outer membrane</location>
        <topology evidence="1">Multi-pass membrane protein</topology>
    </subcellularLocation>
</comment>
<evidence type="ECO:0000256" key="10">
    <source>
        <dbReference type="ARBA" id="ARBA00023114"/>
    </source>
</evidence>
<evidence type="ECO:0000313" key="18">
    <source>
        <dbReference type="EMBL" id="SHJ57487.1"/>
    </source>
</evidence>
<dbReference type="PANTHER" id="PTHR33619:SF3">
    <property type="entry name" value="POLYSACCHARIDE EXPORT PROTEIN GFCE-RELATED"/>
    <property type="match status" value="1"/>
</dbReference>
<proteinExistence type="inferred from homology"/>
<evidence type="ECO:0000259" key="17">
    <source>
        <dbReference type="Pfam" id="PF22461"/>
    </source>
</evidence>
<evidence type="ECO:0000256" key="8">
    <source>
        <dbReference type="ARBA" id="ARBA00023047"/>
    </source>
</evidence>
<dbReference type="InterPro" id="IPR049712">
    <property type="entry name" value="Poly_export"/>
</dbReference>
<keyword evidence="11" id="KW-0472">Membrane</keyword>
<keyword evidence="5" id="KW-0762">Sugar transport</keyword>
<evidence type="ECO:0000256" key="6">
    <source>
        <dbReference type="ARBA" id="ARBA00022692"/>
    </source>
</evidence>
<evidence type="ECO:0000256" key="13">
    <source>
        <dbReference type="ARBA" id="ARBA00023237"/>
    </source>
</evidence>
<keyword evidence="13" id="KW-0998">Cell outer membrane</keyword>
<dbReference type="Proteomes" id="UP000184171">
    <property type="component" value="Unassembled WGS sequence"/>
</dbReference>
<dbReference type="OrthoDB" id="193635at2"/>
<protein>
    <submittedName>
        <fullName evidence="18">Polysaccharide export outer membrane protein</fullName>
    </submittedName>
</protein>
<keyword evidence="14" id="KW-0449">Lipoprotein</keyword>
<keyword evidence="6" id="KW-0812">Transmembrane</keyword>
<organism evidence="18 19">
    <name type="scientific">Malonomonas rubra DSM 5091</name>
    <dbReference type="NCBI Taxonomy" id="1122189"/>
    <lineage>
        <taxon>Bacteria</taxon>
        <taxon>Pseudomonadati</taxon>
        <taxon>Thermodesulfobacteriota</taxon>
        <taxon>Desulfuromonadia</taxon>
        <taxon>Desulfuromonadales</taxon>
        <taxon>Geopsychrobacteraceae</taxon>
        <taxon>Malonomonas</taxon>
    </lineage>
</organism>
<dbReference type="AlphaFoldDB" id="A0A1M6KF44"/>
<feature type="domain" description="SLBB" evidence="17">
    <location>
        <begin position="179"/>
        <end position="256"/>
    </location>
</feature>
<evidence type="ECO:0000256" key="9">
    <source>
        <dbReference type="ARBA" id="ARBA00023065"/>
    </source>
</evidence>
<keyword evidence="19" id="KW-1185">Reference proteome</keyword>
<keyword evidence="12" id="KW-0564">Palmitate</keyword>
<evidence type="ECO:0000256" key="15">
    <source>
        <dbReference type="SAM" id="SignalP"/>
    </source>
</evidence>
<evidence type="ECO:0000256" key="3">
    <source>
        <dbReference type="ARBA" id="ARBA00022448"/>
    </source>
</evidence>
<dbReference type="GO" id="GO:0006811">
    <property type="term" value="P:monoatomic ion transport"/>
    <property type="evidence" value="ECO:0007669"/>
    <property type="project" value="UniProtKB-KW"/>
</dbReference>
<reference evidence="18 19" key="1">
    <citation type="submission" date="2016-11" db="EMBL/GenBank/DDBJ databases">
        <authorList>
            <person name="Jaros S."/>
            <person name="Januszkiewicz K."/>
            <person name="Wedrychowicz H."/>
        </authorList>
    </citation>
    <scope>NUCLEOTIDE SEQUENCE [LARGE SCALE GENOMIC DNA]</scope>
    <source>
        <strain evidence="18 19">DSM 5091</strain>
    </source>
</reference>
<keyword evidence="10" id="KW-0626">Porin</keyword>
<keyword evidence="3" id="KW-0813">Transport</keyword>
<dbReference type="EMBL" id="FQZT01000010">
    <property type="protein sequence ID" value="SHJ57487.1"/>
    <property type="molecule type" value="Genomic_DNA"/>
</dbReference>
<evidence type="ECO:0000256" key="14">
    <source>
        <dbReference type="ARBA" id="ARBA00023288"/>
    </source>
</evidence>
<accession>A0A1M6KF44</accession>
<evidence type="ECO:0000256" key="1">
    <source>
        <dbReference type="ARBA" id="ARBA00004571"/>
    </source>
</evidence>
<dbReference type="GO" id="GO:0015159">
    <property type="term" value="F:polysaccharide transmembrane transporter activity"/>
    <property type="evidence" value="ECO:0007669"/>
    <property type="project" value="InterPro"/>
</dbReference>
<dbReference type="Gene3D" id="3.10.560.10">
    <property type="entry name" value="Outer membrane lipoprotein wza domain like"/>
    <property type="match status" value="1"/>
</dbReference>
<dbReference type="STRING" id="1122189.SAMN02745165_02692"/>
<dbReference type="Pfam" id="PF02563">
    <property type="entry name" value="Poly_export"/>
    <property type="match status" value="1"/>
</dbReference>
<evidence type="ECO:0000256" key="5">
    <source>
        <dbReference type="ARBA" id="ARBA00022597"/>
    </source>
</evidence>
<evidence type="ECO:0000256" key="11">
    <source>
        <dbReference type="ARBA" id="ARBA00023136"/>
    </source>
</evidence>
<evidence type="ECO:0000259" key="16">
    <source>
        <dbReference type="Pfam" id="PF02563"/>
    </source>
</evidence>